<feature type="active site" description="Nucleophile" evidence="4 5">
    <location>
        <position position="51"/>
    </location>
</feature>
<dbReference type="Gene3D" id="3.30.70.580">
    <property type="entry name" value="Pseudouridine synthase I, catalytic domain, N-terminal subdomain"/>
    <property type="match status" value="1"/>
</dbReference>
<evidence type="ECO:0000313" key="9">
    <source>
        <dbReference type="EMBL" id="PTQ51219.1"/>
    </source>
</evidence>
<comment type="similarity">
    <text evidence="1 4 7">Belongs to the tRNA pseudouridine synthase TruA family.</text>
</comment>
<dbReference type="PANTHER" id="PTHR11142">
    <property type="entry name" value="PSEUDOURIDYLATE SYNTHASE"/>
    <property type="match status" value="1"/>
</dbReference>
<dbReference type="Gene3D" id="3.30.70.660">
    <property type="entry name" value="Pseudouridine synthase I, catalytic domain, C-terminal subdomain"/>
    <property type="match status" value="1"/>
</dbReference>
<evidence type="ECO:0000259" key="8">
    <source>
        <dbReference type="Pfam" id="PF01416"/>
    </source>
</evidence>
<evidence type="ECO:0000256" key="5">
    <source>
        <dbReference type="PIRSR" id="PIRSR001430-1"/>
    </source>
</evidence>
<dbReference type="PIRSF" id="PIRSF001430">
    <property type="entry name" value="tRNA_psdUrid_synth"/>
    <property type="match status" value="1"/>
</dbReference>
<evidence type="ECO:0000256" key="3">
    <source>
        <dbReference type="ARBA" id="ARBA00023235"/>
    </source>
</evidence>
<gene>
    <name evidence="4" type="primary">truA</name>
    <name evidence="9" type="ORF">BLITH_0045</name>
</gene>
<organism evidence="9 10">
    <name type="scientific">Brockia lithotrophica</name>
    <dbReference type="NCBI Taxonomy" id="933949"/>
    <lineage>
        <taxon>Bacteria</taxon>
        <taxon>Bacillati</taxon>
        <taxon>Bacillota</taxon>
        <taxon>Bacilli</taxon>
        <taxon>Bacillales</taxon>
        <taxon>Bacillales Family X. Incertae Sedis</taxon>
        <taxon>Brockia</taxon>
    </lineage>
</organism>
<protein>
    <recommendedName>
        <fullName evidence="4">tRNA pseudouridine synthase A</fullName>
        <ecNumber evidence="4">5.4.99.12</ecNumber>
    </recommendedName>
    <alternativeName>
        <fullName evidence="4">tRNA pseudouridine(38-40) synthase</fullName>
    </alternativeName>
    <alternativeName>
        <fullName evidence="4">tRNA pseudouridylate synthase I</fullName>
    </alternativeName>
    <alternativeName>
        <fullName evidence="4">tRNA-uridine isomerase I</fullName>
    </alternativeName>
</protein>
<evidence type="ECO:0000256" key="6">
    <source>
        <dbReference type="PIRSR" id="PIRSR001430-2"/>
    </source>
</evidence>
<dbReference type="SUPFAM" id="SSF55120">
    <property type="entry name" value="Pseudouridine synthase"/>
    <property type="match status" value="1"/>
</dbReference>
<dbReference type="InterPro" id="IPR020103">
    <property type="entry name" value="PsdUridine_synth_cat_dom_sf"/>
</dbReference>
<dbReference type="EC" id="5.4.99.12" evidence="4"/>
<evidence type="ECO:0000256" key="2">
    <source>
        <dbReference type="ARBA" id="ARBA00022694"/>
    </source>
</evidence>
<feature type="domain" description="Pseudouridine synthase I TruA alpha/beta" evidence="8">
    <location>
        <begin position="142"/>
        <end position="244"/>
    </location>
</feature>
<evidence type="ECO:0000313" key="10">
    <source>
        <dbReference type="Proteomes" id="UP000244016"/>
    </source>
</evidence>
<accession>A0A2T5G4W4</accession>
<dbReference type="HAMAP" id="MF_00171">
    <property type="entry name" value="TruA"/>
    <property type="match status" value="1"/>
</dbReference>
<sequence>MRVALRVAYEGTKFFGFERQKQGRTVQDELETALLKTYGRPIPVVSAGRTDSGVHAVGQVVHCDVDPNIPVENIPYALNTRLPPDVRVWEAHAVPPTFHARKDAVRKRYVYRFDTRPIRLPFLRAFSAHVPGKLDVERMTEAAHYLVGTHDFRAFRNLGSSARTTIRTLFRAEVFARGFDVFFLVEGDGFLYHMVRILAGTLLEVGRNRRSPEDVARLLASGRREEAGPTAPPEGLWLFHVFYPPHLLPDPPAVQLFDFPEDIR</sequence>
<dbReference type="PANTHER" id="PTHR11142:SF0">
    <property type="entry name" value="TRNA PSEUDOURIDINE SYNTHASE-LIKE 1"/>
    <property type="match status" value="1"/>
</dbReference>
<dbReference type="NCBIfam" id="TIGR00071">
    <property type="entry name" value="hisT_truA"/>
    <property type="match status" value="1"/>
</dbReference>
<dbReference type="GO" id="GO:0160147">
    <property type="term" value="F:tRNA pseudouridine(38-40) synthase activity"/>
    <property type="evidence" value="ECO:0007669"/>
    <property type="project" value="UniProtKB-EC"/>
</dbReference>
<dbReference type="AlphaFoldDB" id="A0A2T5G4W4"/>
<dbReference type="InterPro" id="IPR020097">
    <property type="entry name" value="PsdUridine_synth_TruA_a/b_dom"/>
</dbReference>
<evidence type="ECO:0000256" key="7">
    <source>
        <dbReference type="RuleBase" id="RU003792"/>
    </source>
</evidence>
<feature type="domain" description="Pseudouridine synthase I TruA alpha/beta" evidence="8">
    <location>
        <begin position="8"/>
        <end position="100"/>
    </location>
</feature>
<name>A0A2T5G4W4_9BACL</name>
<comment type="caution">
    <text evidence="4">Lacks conserved residue(s) required for the propagation of feature annotation.</text>
</comment>
<comment type="function">
    <text evidence="4">Formation of pseudouridine at positions 38, 39 and 40 in the anticodon stem and loop of transfer RNAs.</text>
</comment>
<dbReference type="Proteomes" id="UP000244016">
    <property type="component" value="Unassembled WGS sequence"/>
</dbReference>
<evidence type="ECO:0000256" key="1">
    <source>
        <dbReference type="ARBA" id="ARBA00009375"/>
    </source>
</evidence>
<dbReference type="InterPro" id="IPR020094">
    <property type="entry name" value="TruA/RsuA/RluB/E/F_N"/>
</dbReference>
<dbReference type="GO" id="GO:0003723">
    <property type="term" value="F:RNA binding"/>
    <property type="evidence" value="ECO:0007669"/>
    <property type="project" value="InterPro"/>
</dbReference>
<keyword evidence="2 4" id="KW-0819">tRNA processing</keyword>
<dbReference type="GO" id="GO:0031119">
    <property type="term" value="P:tRNA pseudouridine synthesis"/>
    <property type="evidence" value="ECO:0007669"/>
    <property type="project" value="UniProtKB-UniRule"/>
</dbReference>
<comment type="caution">
    <text evidence="9">The sequence shown here is derived from an EMBL/GenBank/DDBJ whole genome shotgun (WGS) entry which is preliminary data.</text>
</comment>
<dbReference type="CDD" id="cd02570">
    <property type="entry name" value="PseudoU_synth_EcTruA"/>
    <property type="match status" value="1"/>
</dbReference>
<proteinExistence type="inferred from homology"/>
<keyword evidence="3 4" id="KW-0413">Isomerase</keyword>
<dbReference type="EMBL" id="PEBW01000006">
    <property type="protein sequence ID" value="PTQ51219.1"/>
    <property type="molecule type" value="Genomic_DNA"/>
</dbReference>
<dbReference type="InterPro" id="IPR001406">
    <property type="entry name" value="PsdUridine_synth_TruA"/>
</dbReference>
<evidence type="ECO:0000256" key="4">
    <source>
        <dbReference type="HAMAP-Rule" id="MF_00171"/>
    </source>
</evidence>
<feature type="binding site" evidence="4 6">
    <location>
        <position position="109"/>
    </location>
    <ligand>
        <name>substrate</name>
    </ligand>
</feature>
<reference evidence="9 10" key="1">
    <citation type="submission" date="2017-08" db="EMBL/GenBank/DDBJ databases">
        <title>Burning lignite coal seam in the remote Altai Mountains harbors a hydrogen-driven thermophilic microbial community.</title>
        <authorList>
            <person name="Kadnikov V.V."/>
            <person name="Mardanov A.V."/>
            <person name="Ivasenko D."/>
            <person name="Beletsky A.V."/>
            <person name="Karnachuk O.V."/>
            <person name="Ravin N.V."/>
        </authorList>
    </citation>
    <scope>NUCLEOTIDE SEQUENCE [LARGE SCALE GENOMIC DNA]</scope>
    <source>
        <strain evidence="9">AL31</strain>
    </source>
</reference>
<dbReference type="InterPro" id="IPR020095">
    <property type="entry name" value="PsdUridine_synth_TruA_C"/>
</dbReference>
<dbReference type="FunFam" id="3.30.70.580:FF:000001">
    <property type="entry name" value="tRNA pseudouridine synthase A"/>
    <property type="match status" value="1"/>
</dbReference>
<dbReference type="Pfam" id="PF01416">
    <property type="entry name" value="PseudoU_synth_1"/>
    <property type="match status" value="2"/>
</dbReference>
<comment type="catalytic activity">
    <reaction evidence="4 7">
        <text>uridine(38/39/40) in tRNA = pseudouridine(38/39/40) in tRNA</text>
        <dbReference type="Rhea" id="RHEA:22376"/>
        <dbReference type="Rhea" id="RHEA-COMP:10085"/>
        <dbReference type="Rhea" id="RHEA-COMP:10087"/>
        <dbReference type="ChEBI" id="CHEBI:65314"/>
        <dbReference type="ChEBI" id="CHEBI:65315"/>
        <dbReference type="EC" id="5.4.99.12"/>
    </reaction>
</comment>
<comment type="subunit">
    <text evidence="4">Homodimer.</text>
</comment>